<comment type="caution">
    <text evidence="11">The sequence shown here is derived from an EMBL/GenBank/DDBJ whole genome shotgun (WGS) entry which is preliminary data.</text>
</comment>
<evidence type="ECO:0000256" key="7">
    <source>
        <dbReference type="ARBA" id="ARBA00023136"/>
    </source>
</evidence>
<dbReference type="Pfam" id="PF04290">
    <property type="entry name" value="DctQ"/>
    <property type="match status" value="1"/>
</dbReference>
<evidence type="ECO:0000256" key="4">
    <source>
        <dbReference type="ARBA" id="ARBA00022519"/>
    </source>
</evidence>
<dbReference type="RefSeq" id="WP_281093156.1">
    <property type="nucleotide sequence ID" value="NZ_JARYZI010000002.1"/>
</dbReference>
<protein>
    <submittedName>
        <fullName evidence="11">TRAP transporter small permease</fullName>
    </submittedName>
</protein>
<sequence>MNKIKRSFYIIRDFFEIYLPLFAFIVMFLTFIIQIIARYIFKFPLTWAYEVTVIGFSWTVILGACYAMRSRSHVKFTLIYDMLSPKKAAFIRMLGNLIILFAFVALIVPSFEYVKFMDFQSTSVFKIKLSWIFSAFIYFVFSMIGYTAVEIYEDFCTIRGKTKQSLESGEQI</sequence>
<evidence type="ECO:0000256" key="2">
    <source>
        <dbReference type="ARBA" id="ARBA00022448"/>
    </source>
</evidence>
<evidence type="ECO:0000256" key="6">
    <source>
        <dbReference type="ARBA" id="ARBA00022989"/>
    </source>
</evidence>
<evidence type="ECO:0000259" key="10">
    <source>
        <dbReference type="Pfam" id="PF04290"/>
    </source>
</evidence>
<keyword evidence="5 9" id="KW-0812">Transmembrane</keyword>
<evidence type="ECO:0000256" key="3">
    <source>
        <dbReference type="ARBA" id="ARBA00022475"/>
    </source>
</evidence>
<keyword evidence="2" id="KW-0813">Transport</keyword>
<evidence type="ECO:0000256" key="5">
    <source>
        <dbReference type="ARBA" id="ARBA00022692"/>
    </source>
</evidence>
<organism evidence="11 12">
    <name type="scientific">Fusibacter bizertensis</name>
    <dbReference type="NCBI Taxonomy" id="1488331"/>
    <lineage>
        <taxon>Bacteria</taxon>
        <taxon>Bacillati</taxon>
        <taxon>Bacillota</taxon>
        <taxon>Clostridia</taxon>
        <taxon>Eubacteriales</taxon>
        <taxon>Eubacteriales Family XII. Incertae Sedis</taxon>
        <taxon>Fusibacter</taxon>
    </lineage>
</organism>
<keyword evidence="7 9" id="KW-0472">Membrane</keyword>
<dbReference type="EMBL" id="JARYZI010000002">
    <property type="protein sequence ID" value="MDH8677345.1"/>
    <property type="molecule type" value="Genomic_DNA"/>
</dbReference>
<reference evidence="11 12" key="1">
    <citation type="submission" date="2023-04" db="EMBL/GenBank/DDBJ databases">
        <title>Fusibacter bizertensis strain WBS, isolated from littoral bottom sediments of the Arctic seas - biochemical and genomic analysis.</title>
        <authorList>
            <person name="Brioukhanov A.L."/>
        </authorList>
    </citation>
    <scope>NUCLEOTIDE SEQUENCE [LARGE SCALE GENOMIC DNA]</scope>
    <source>
        <strain evidence="11 12">WBS</strain>
    </source>
</reference>
<evidence type="ECO:0000256" key="9">
    <source>
        <dbReference type="SAM" id="Phobius"/>
    </source>
</evidence>
<feature type="transmembrane region" description="Helical" evidence="9">
    <location>
        <begin position="131"/>
        <end position="149"/>
    </location>
</feature>
<feature type="transmembrane region" description="Helical" evidence="9">
    <location>
        <begin position="21"/>
        <end position="41"/>
    </location>
</feature>
<comment type="similarity">
    <text evidence="8">Belongs to the TRAP transporter small permease family.</text>
</comment>
<evidence type="ECO:0000313" key="11">
    <source>
        <dbReference type="EMBL" id="MDH8677345.1"/>
    </source>
</evidence>
<dbReference type="PANTHER" id="PTHR35011">
    <property type="entry name" value="2,3-DIKETO-L-GULONATE TRAP TRANSPORTER SMALL PERMEASE PROTEIN YIAM"/>
    <property type="match status" value="1"/>
</dbReference>
<evidence type="ECO:0000313" key="12">
    <source>
        <dbReference type="Proteomes" id="UP001158045"/>
    </source>
</evidence>
<keyword evidence="12" id="KW-1185">Reference proteome</keyword>
<evidence type="ECO:0000256" key="8">
    <source>
        <dbReference type="ARBA" id="ARBA00038436"/>
    </source>
</evidence>
<name>A0ABT6NAA3_9FIRM</name>
<proteinExistence type="inferred from homology"/>
<accession>A0ABT6NAA3</accession>
<evidence type="ECO:0000256" key="1">
    <source>
        <dbReference type="ARBA" id="ARBA00004429"/>
    </source>
</evidence>
<comment type="subcellular location">
    <subcellularLocation>
        <location evidence="1">Cell inner membrane</location>
        <topology evidence="1">Multi-pass membrane protein</topology>
    </subcellularLocation>
</comment>
<feature type="domain" description="Tripartite ATP-independent periplasmic transporters DctQ component" evidence="10">
    <location>
        <begin position="27"/>
        <end position="156"/>
    </location>
</feature>
<gene>
    <name evidence="11" type="ORF">QE109_04250</name>
</gene>
<dbReference type="InterPro" id="IPR055348">
    <property type="entry name" value="DctQ"/>
</dbReference>
<keyword evidence="3" id="KW-1003">Cell membrane</keyword>
<keyword evidence="6 9" id="KW-1133">Transmembrane helix</keyword>
<feature type="transmembrane region" description="Helical" evidence="9">
    <location>
        <begin position="89"/>
        <end position="111"/>
    </location>
</feature>
<dbReference type="InterPro" id="IPR007387">
    <property type="entry name" value="TRAP_DctQ"/>
</dbReference>
<feature type="transmembrane region" description="Helical" evidence="9">
    <location>
        <begin position="47"/>
        <end position="68"/>
    </location>
</feature>
<dbReference type="Proteomes" id="UP001158045">
    <property type="component" value="Unassembled WGS sequence"/>
</dbReference>
<keyword evidence="4" id="KW-0997">Cell inner membrane</keyword>